<proteinExistence type="predicted"/>
<keyword evidence="3" id="KW-1185">Reference proteome</keyword>
<protein>
    <submittedName>
        <fullName evidence="2">Uncharacterized protein</fullName>
    </submittedName>
</protein>
<dbReference type="AlphaFoldDB" id="A0A066YS45"/>
<dbReference type="HOGENOM" id="CLU_1159864_0_0_11"/>
<evidence type="ECO:0000256" key="1">
    <source>
        <dbReference type="SAM" id="MobiDB-lite"/>
    </source>
</evidence>
<dbReference type="eggNOG" id="ENOG5033UFR">
    <property type="taxonomic scope" value="Bacteria"/>
</dbReference>
<evidence type="ECO:0000313" key="3">
    <source>
        <dbReference type="Proteomes" id="UP000027178"/>
    </source>
</evidence>
<evidence type="ECO:0000313" key="2">
    <source>
        <dbReference type="EMBL" id="KDN82799.1"/>
    </source>
</evidence>
<organism evidence="2 3">
    <name type="scientific">Kitasatospora cheerisanensis KCTC 2395</name>
    <dbReference type="NCBI Taxonomy" id="1348663"/>
    <lineage>
        <taxon>Bacteria</taxon>
        <taxon>Bacillati</taxon>
        <taxon>Actinomycetota</taxon>
        <taxon>Actinomycetes</taxon>
        <taxon>Kitasatosporales</taxon>
        <taxon>Streptomycetaceae</taxon>
        <taxon>Kitasatospora</taxon>
    </lineage>
</organism>
<comment type="caution">
    <text evidence="2">The sequence shown here is derived from an EMBL/GenBank/DDBJ whole genome shotgun (WGS) entry which is preliminary data.</text>
</comment>
<sequence length="239" mass="26319">MINGIDRGPSHYDSRRTLTLPEWQQLSVPLLRAPREFVTELHRRHLPQPGTTVVAVLDPEHRMTASASFGVRPQFSDGWDHRNALLGHLRRVTPHDLKRISPNRTAVLLRCRDGGPDWTEQDGAWMWALRAAAELHGLRCGSYLTLTPAGWQSLGDGRRGRNPHSGSWALGPVHTVTELPPRVPPDTGTERSATPTPAAPAASTPAPAEPQIAPVTSLDAIRALEPTRDSRTIRRTGTR</sequence>
<dbReference type="OrthoDB" id="4291582at2"/>
<name>A0A066YS45_9ACTN</name>
<dbReference type="PATRIC" id="fig|1348663.4.peg.5231"/>
<dbReference type="EMBL" id="JNBY01000101">
    <property type="protein sequence ID" value="KDN82799.1"/>
    <property type="molecule type" value="Genomic_DNA"/>
</dbReference>
<dbReference type="Proteomes" id="UP000027178">
    <property type="component" value="Unassembled WGS sequence"/>
</dbReference>
<gene>
    <name evidence="2" type="ORF">KCH_54030</name>
</gene>
<reference evidence="2 3" key="1">
    <citation type="submission" date="2014-05" db="EMBL/GenBank/DDBJ databases">
        <title>Draft Genome Sequence of Kitasatospora cheerisanensis KCTC 2395.</title>
        <authorList>
            <person name="Nam D.H."/>
        </authorList>
    </citation>
    <scope>NUCLEOTIDE SEQUENCE [LARGE SCALE GENOMIC DNA]</scope>
    <source>
        <strain evidence="2 3">KCTC 2395</strain>
    </source>
</reference>
<feature type="compositionally biased region" description="Low complexity" evidence="1">
    <location>
        <begin position="192"/>
        <end position="206"/>
    </location>
</feature>
<feature type="region of interest" description="Disordered" evidence="1">
    <location>
        <begin position="155"/>
        <end position="239"/>
    </location>
</feature>
<accession>A0A066YS45</accession>